<evidence type="ECO:0000313" key="8">
    <source>
        <dbReference type="EMBL" id="CEJ92940.1"/>
    </source>
</evidence>
<feature type="signal peptide" evidence="6">
    <location>
        <begin position="1"/>
        <end position="20"/>
    </location>
</feature>
<sequence length="541" mass="59262">MLVTLNHVLALSAAVLGVSGLGTPEQRWGSSHTGRTVRPNPIRNTIHERASGEKRFLNANSTKFALDGKKIPDVDFDIGEAYAGNLPISSDPNDPQSLYFWFQPSTNPKADKEIVIWLNGGPGCSSLEGFLQENGPFLWQWGTYKPVPNPWAWSQLTNMVWVDQPVTTGFSTGNATAHDEFDVAKQFLGFYKNLVDTFALQGYKVYVTGESYAGLYCPYISSAMVDAKDETYYNIKGMMIYDPVIAGRDLSGDVVAAPIADQHSNLFSLNQTFVKYLHDKDQECGYADLRKKYLTFPPPGNLPRIKPGPGCDEIDSNFYDAIVAINPCFNPYEVSTTCPMLWDVLGYPGRLPYTPDGANVYFDRADVKKAINAPPNKSWSECGGKPFVGSDERRIPPSIIHVLPNVIDHTKNVIIGSGSLDYVVPTLNTILGIQNMTWGGKLGFQKKPVEPLFVPYHQDGALATLAGAGVMGTTHEERGLTFAVVGLSGHMVPQFAPTAAYRQLEKLLGRVCSLSSRKPFTTDSSNTPQPKGDLGQGTVVF</sequence>
<dbReference type="MEROPS" id="S10.014"/>
<keyword evidence="3 6" id="KW-0645">Protease</keyword>
<dbReference type="InterPro" id="IPR018202">
    <property type="entry name" value="Ser_caboxypep_ser_AS"/>
</dbReference>
<dbReference type="EMBL" id="CDHN01000005">
    <property type="protein sequence ID" value="CEJ92940.1"/>
    <property type="molecule type" value="Genomic_DNA"/>
</dbReference>
<dbReference type="InterPro" id="IPR001563">
    <property type="entry name" value="Peptidase_S10"/>
</dbReference>
<dbReference type="PANTHER" id="PTHR11802:SF479">
    <property type="entry name" value="CARBOXYPEPTIDASE"/>
    <property type="match status" value="1"/>
</dbReference>
<protein>
    <recommendedName>
        <fullName evidence="6">Carboxypeptidase</fullName>
        <ecNumber evidence="6">3.4.16.-</ecNumber>
    </recommendedName>
</protein>
<evidence type="ECO:0000256" key="6">
    <source>
        <dbReference type="RuleBase" id="RU361156"/>
    </source>
</evidence>
<evidence type="ECO:0000256" key="7">
    <source>
        <dbReference type="SAM" id="MobiDB-lite"/>
    </source>
</evidence>
<keyword evidence="6" id="KW-0732">Signal</keyword>
<keyword evidence="4 6" id="KW-0378">Hydrolase</keyword>
<dbReference type="Gene3D" id="3.40.50.1820">
    <property type="entry name" value="alpha/beta hydrolase"/>
    <property type="match status" value="1"/>
</dbReference>
<evidence type="ECO:0000256" key="5">
    <source>
        <dbReference type="ARBA" id="ARBA00023180"/>
    </source>
</evidence>
<gene>
    <name evidence="8" type="ORF">VHEMI08566</name>
</gene>
<dbReference type="GO" id="GO:0006508">
    <property type="term" value="P:proteolysis"/>
    <property type="evidence" value="ECO:0007669"/>
    <property type="project" value="UniProtKB-KW"/>
</dbReference>
<dbReference type="PROSITE" id="PS00131">
    <property type="entry name" value="CARBOXYPEPT_SER_SER"/>
    <property type="match status" value="1"/>
</dbReference>
<organism evidence="8 9">
    <name type="scientific">[Torrubiella] hemipterigena</name>
    <dbReference type="NCBI Taxonomy" id="1531966"/>
    <lineage>
        <taxon>Eukaryota</taxon>
        <taxon>Fungi</taxon>
        <taxon>Dikarya</taxon>
        <taxon>Ascomycota</taxon>
        <taxon>Pezizomycotina</taxon>
        <taxon>Sordariomycetes</taxon>
        <taxon>Hypocreomycetidae</taxon>
        <taxon>Hypocreales</taxon>
        <taxon>Clavicipitaceae</taxon>
        <taxon>Clavicipitaceae incertae sedis</taxon>
        <taxon>'Torrubiella' clade</taxon>
    </lineage>
</organism>
<dbReference type="GO" id="GO:0004185">
    <property type="term" value="F:serine-type carboxypeptidase activity"/>
    <property type="evidence" value="ECO:0007669"/>
    <property type="project" value="UniProtKB-UniRule"/>
</dbReference>
<feature type="chain" id="PRO_5005108877" description="Carboxypeptidase" evidence="6">
    <location>
        <begin position="21"/>
        <end position="541"/>
    </location>
</feature>
<feature type="compositionally biased region" description="Polar residues" evidence="7">
    <location>
        <begin position="518"/>
        <end position="529"/>
    </location>
</feature>
<dbReference type="InterPro" id="IPR033124">
    <property type="entry name" value="Ser_caboxypep_his_AS"/>
</dbReference>
<evidence type="ECO:0000256" key="1">
    <source>
        <dbReference type="ARBA" id="ARBA00009431"/>
    </source>
</evidence>
<keyword evidence="9" id="KW-1185">Reference proteome</keyword>
<proteinExistence type="inferred from homology"/>
<name>A0A0A1TNE3_9HYPO</name>
<dbReference type="PROSITE" id="PS00560">
    <property type="entry name" value="CARBOXYPEPT_SER_HIS"/>
    <property type="match status" value="1"/>
</dbReference>
<dbReference type="HOGENOM" id="CLU_008523_12_3_1"/>
<reference evidence="8 9" key="1">
    <citation type="journal article" date="2015" name="Genome Announc.">
        <title>Draft Genome Sequence and Gene Annotation of the Entomopathogenic Fungus Verticillium hemipterigenum.</title>
        <authorList>
            <person name="Horn F."/>
            <person name="Habel A."/>
            <person name="Scharf D.H."/>
            <person name="Dworschak J."/>
            <person name="Brakhage A.A."/>
            <person name="Guthke R."/>
            <person name="Hertweck C."/>
            <person name="Linde J."/>
        </authorList>
    </citation>
    <scope>NUCLEOTIDE SEQUENCE [LARGE SCALE GENOMIC DNA]</scope>
</reference>
<comment type="similarity">
    <text evidence="1 6">Belongs to the peptidase S10 family.</text>
</comment>
<dbReference type="PANTHER" id="PTHR11802">
    <property type="entry name" value="SERINE PROTEASE FAMILY S10 SERINE CARBOXYPEPTIDASE"/>
    <property type="match status" value="1"/>
</dbReference>
<dbReference type="AlphaFoldDB" id="A0A0A1TNE3"/>
<evidence type="ECO:0000256" key="3">
    <source>
        <dbReference type="ARBA" id="ARBA00022670"/>
    </source>
</evidence>
<feature type="region of interest" description="Disordered" evidence="7">
    <location>
        <begin position="518"/>
        <end position="541"/>
    </location>
</feature>
<keyword evidence="2 6" id="KW-0121">Carboxypeptidase</keyword>
<keyword evidence="5" id="KW-0325">Glycoprotein</keyword>
<dbReference type="Proteomes" id="UP000039046">
    <property type="component" value="Unassembled WGS sequence"/>
</dbReference>
<dbReference type="OrthoDB" id="443318at2759"/>
<dbReference type="EC" id="3.4.16.-" evidence="6"/>
<evidence type="ECO:0000313" key="9">
    <source>
        <dbReference type="Proteomes" id="UP000039046"/>
    </source>
</evidence>
<evidence type="ECO:0000256" key="4">
    <source>
        <dbReference type="ARBA" id="ARBA00022801"/>
    </source>
</evidence>
<dbReference type="Pfam" id="PF00450">
    <property type="entry name" value="Peptidase_S10"/>
    <property type="match status" value="1"/>
</dbReference>
<dbReference type="PRINTS" id="PR00724">
    <property type="entry name" value="CRBOXYPTASEC"/>
</dbReference>
<dbReference type="STRING" id="1531966.A0A0A1TNE3"/>
<dbReference type="InterPro" id="IPR029058">
    <property type="entry name" value="AB_hydrolase_fold"/>
</dbReference>
<evidence type="ECO:0000256" key="2">
    <source>
        <dbReference type="ARBA" id="ARBA00022645"/>
    </source>
</evidence>
<dbReference type="SUPFAM" id="SSF53474">
    <property type="entry name" value="alpha/beta-Hydrolases"/>
    <property type="match status" value="1"/>
</dbReference>
<accession>A0A0A1TNE3</accession>